<dbReference type="OrthoDB" id="9815946at2"/>
<organism evidence="5 6">
    <name type="scientific">Enteractinococcus helveticum</name>
    <dbReference type="NCBI Taxonomy" id="1837282"/>
    <lineage>
        <taxon>Bacteria</taxon>
        <taxon>Bacillati</taxon>
        <taxon>Actinomycetota</taxon>
        <taxon>Actinomycetes</taxon>
        <taxon>Micrococcales</taxon>
        <taxon>Micrococcaceae</taxon>
    </lineage>
</organism>
<accession>A0A1B7LVN7</accession>
<proteinExistence type="inferred from homology"/>
<dbReference type="RefSeq" id="WP_043055305.1">
    <property type="nucleotide sequence ID" value="NZ_LXEY01000095.1"/>
</dbReference>
<evidence type="ECO:0000313" key="5">
    <source>
        <dbReference type="EMBL" id="OAV55081.1"/>
    </source>
</evidence>
<evidence type="ECO:0000256" key="2">
    <source>
        <dbReference type="ARBA" id="ARBA00022448"/>
    </source>
</evidence>
<protein>
    <recommendedName>
        <fullName evidence="7">C4-dicarboxylate ABC transporter substrate-binding protein</fullName>
    </recommendedName>
</protein>
<evidence type="ECO:0000313" key="6">
    <source>
        <dbReference type="Proteomes" id="UP000078292"/>
    </source>
</evidence>
<keyword evidence="3 4" id="KW-0732">Signal</keyword>
<dbReference type="STRING" id="1837282.A6F49_00385"/>
<evidence type="ECO:0000256" key="3">
    <source>
        <dbReference type="ARBA" id="ARBA00022729"/>
    </source>
</evidence>
<dbReference type="InterPro" id="IPR018389">
    <property type="entry name" value="DctP_fam"/>
</dbReference>
<dbReference type="PANTHER" id="PTHR33376:SF7">
    <property type="entry name" value="C4-DICARBOXYLATE-BINDING PROTEIN DCTB"/>
    <property type="match status" value="1"/>
</dbReference>
<feature type="chain" id="PRO_5008597128" description="C4-dicarboxylate ABC transporter substrate-binding protein" evidence="4">
    <location>
        <begin position="31"/>
        <end position="381"/>
    </location>
</feature>
<name>A0A1B7LVN7_9MICC</name>
<keyword evidence="6" id="KW-1185">Reference proteome</keyword>
<dbReference type="EMBL" id="LXEY01000095">
    <property type="protein sequence ID" value="OAV55081.1"/>
    <property type="molecule type" value="Genomic_DNA"/>
</dbReference>
<dbReference type="Gene3D" id="3.40.190.170">
    <property type="entry name" value="Bacterial extracellular solute-binding protein, family 7"/>
    <property type="match status" value="1"/>
</dbReference>
<dbReference type="PANTHER" id="PTHR33376">
    <property type="match status" value="1"/>
</dbReference>
<reference evidence="5 6" key="1">
    <citation type="submission" date="2016-04" db="EMBL/GenBank/DDBJ databases">
        <title>First whole genome shotgun sequence of the bacterium Enteractinococcus sp. strain UASWS1574.</title>
        <authorList>
            <person name="Crovadore J."/>
            <person name="Chablais R."/>
            <person name="Lefort F."/>
        </authorList>
    </citation>
    <scope>NUCLEOTIDE SEQUENCE [LARGE SCALE GENOMIC DNA]</scope>
    <source>
        <strain evidence="5 6">UASWS1574</strain>
    </source>
</reference>
<dbReference type="Proteomes" id="UP000078292">
    <property type="component" value="Unassembled WGS sequence"/>
</dbReference>
<comment type="caution">
    <text evidence="5">The sequence shown here is derived from an EMBL/GenBank/DDBJ whole genome shotgun (WGS) entry which is preliminary data.</text>
</comment>
<keyword evidence="2" id="KW-0813">Transport</keyword>
<comment type="similarity">
    <text evidence="1">Belongs to the bacterial solute-binding protein 7 family.</text>
</comment>
<dbReference type="InterPro" id="IPR038404">
    <property type="entry name" value="TRAP_DctP_sf"/>
</dbReference>
<gene>
    <name evidence="5" type="ORF">A6F49_00385</name>
</gene>
<feature type="signal peptide" evidence="4">
    <location>
        <begin position="1"/>
        <end position="30"/>
    </location>
</feature>
<evidence type="ECO:0000256" key="1">
    <source>
        <dbReference type="ARBA" id="ARBA00009023"/>
    </source>
</evidence>
<evidence type="ECO:0000256" key="4">
    <source>
        <dbReference type="SAM" id="SignalP"/>
    </source>
</evidence>
<dbReference type="AlphaFoldDB" id="A0A1B7LVN7"/>
<dbReference type="GO" id="GO:0055085">
    <property type="term" value="P:transmembrane transport"/>
    <property type="evidence" value="ECO:0007669"/>
    <property type="project" value="InterPro"/>
</dbReference>
<dbReference type="NCBIfam" id="NF037995">
    <property type="entry name" value="TRAP_S1"/>
    <property type="match status" value="1"/>
</dbReference>
<sequence>MTTPHTTRGKRLLKGLAAGAALALSLTACADGVTSSPEGEEVHTFVLANGTQAGTPHEAVQDRYIEMLEERSDGRIEIDRTDFQVICPLDEIAECVSDGRADIGTTINDYTPHMLPAMSVISIIGMNTDMQAAISAMYDVHQEYEPVMQDLEDNNLHFGSSWPVGTLFIGSQQPVENVDDLDGLNARAAGPVTQQILSDAGMNISAITAAETYEALQRGVIDSVASALDFATQYAVAEQVPHWTDPGLGQYTAYGMWWNKDSYDSLPDDLKQVVDEVTDELNYGEAMTAYNEQIETVCDAMIDHENVESFTRWDEAETQRWKDDIGDSAEELWLETVATYNFDNAEEYLDTYKAKYDEHVSDDNIEDGAAACVDRWQEQNG</sequence>
<dbReference type="Pfam" id="PF03480">
    <property type="entry name" value="DctP"/>
    <property type="match status" value="1"/>
</dbReference>
<evidence type="ECO:0008006" key="7">
    <source>
        <dbReference type="Google" id="ProtNLM"/>
    </source>
</evidence>